<name>A0A5E4WZ38_9BURK</name>
<proteinExistence type="predicted"/>
<keyword evidence="3" id="KW-1185">Reference proteome</keyword>
<evidence type="ECO:0000256" key="1">
    <source>
        <dbReference type="SAM" id="MobiDB-lite"/>
    </source>
</evidence>
<dbReference type="AlphaFoldDB" id="A0A5E4WZ38"/>
<organism evidence="2 3">
    <name type="scientific">Pandoraea anhela</name>
    <dbReference type="NCBI Taxonomy" id="2508295"/>
    <lineage>
        <taxon>Bacteria</taxon>
        <taxon>Pseudomonadati</taxon>
        <taxon>Pseudomonadota</taxon>
        <taxon>Betaproteobacteria</taxon>
        <taxon>Burkholderiales</taxon>
        <taxon>Burkholderiaceae</taxon>
        <taxon>Pandoraea</taxon>
    </lineage>
</organism>
<gene>
    <name evidence="2" type="ORF">PAN31108_03510</name>
</gene>
<reference evidence="2 3" key="1">
    <citation type="submission" date="2019-08" db="EMBL/GenBank/DDBJ databases">
        <authorList>
            <person name="Peeters C."/>
        </authorList>
    </citation>
    <scope>NUCLEOTIDE SEQUENCE [LARGE SCALE GENOMIC DNA]</scope>
    <source>
        <strain evidence="2 3">LMG 31108</strain>
    </source>
</reference>
<accession>A0A5E4WZ38</accession>
<dbReference type="Proteomes" id="UP000406256">
    <property type="component" value="Unassembled WGS sequence"/>
</dbReference>
<evidence type="ECO:0000313" key="3">
    <source>
        <dbReference type="Proteomes" id="UP000406256"/>
    </source>
</evidence>
<protein>
    <submittedName>
        <fullName evidence="2">Uncharacterized protein</fullName>
    </submittedName>
</protein>
<feature type="region of interest" description="Disordered" evidence="1">
    <location>
        <begin position="42"/>
        <end position="90"/>
    </location>
</feature>
<sequence>MLLSLMKLTRLGAIGVTFHCIVHLAFPFARLPVCPSARLPGILPRDPLAPSTPSGVQPDERRQHADGDTAHQTERAGQQTVRATLLLKQR</sequence>
<feature type="compositionally biased region" description="Basic and acidic residues" evidence="1">
    <location>
        <begin position="58"/>
        <end position="74"/>
    </location>
</feature>
<dbReference type="EMBL" id="CABPSB010000013">
    <property type="protein sequence ID" value="VVE28546.1"/>
    <property type="molecule type" value="Genomic_DNA"/>
</dbReference>
<evidence type="ECO:0000313" key="2">
    <source>
        <dbReference type="EMBL" id="VVE28546.1"/>
    </source>
</evidence>